<dbReference type="InterPro" id="IPR009959">
    <property type="entry name" value="Cyclase_SnoaL-like"/>
</dbReference>
<reference evidence="1 2" key="1">
    <citation type="submission" date="2020-04" db="EMBL/GenBank/DDBJ databases">
        <title>Molecular characterization of pseudomonads from Agaricus bisporus reveal novel blotch 2 pathogens in Western Europe.</title>
        <authorList>
            <person name="Taparia T."/>
            <person name="Krijger M."/>
            <person name="Haynes E."/>
            <person name="Elpinstone J.G."/>
            <person name="Noble R."/>
            <person name="Van Der Wolf J."/>
        </authorList>
    </citation>
    <scope>NUCLEOTIDE SEQUENCE [LARGE SCALE GENOMIC DNA]</scope>
    <source>
        <strain evidence="1 2">F1001</strain>
    </source>
</reference>
<evidence type="ECO:0000313" key="2">
    <source>
        <dbReference type="Proteomes" id="UP000582981"/>
    </source>
</evidence>
<organism evidence="1 2">
    <name type="scientific">Pseudomonas gingeri</name>
    <dbReference type="NCBI Taxonomy" id="117681"/>
    <lineage>
        <taxon>Bacteria</taxon>
        <taxon>Pseudomonadati</taxon>
        <taxon>Pseudomonadota</taxon>
        <taxon>Gammaproteobacteria</taxon>
        <taxon>Pseudomonadales</taxon>
        <taxon>Pseudomonadaceae</taxon>
        <taxon>Pseudomonas</taxon>
    </lineage>
</organism>
<dbReference type="SUPFAM" id="SSF54427">
    <property type="entry name" value="NTF2-like"/>
    <property type="match status" value="1"/>
</dbReference>
<dbReference type="InterPro" id="IPR032710">
    <property type="entry name" value="NTF2-like_dom_sf"/>
</dbReference>
<dbReference type="AlphaFoldDB" id="A0A7Y7WEG5"/>
<gene>
    <name evidence="1" type="ORF">HX829_15550</name>
</gene>
<dbReference type="Gene3D" id="3.10.450.50">
    <property type="match status" value="1"/>
</dbReference>
<accession>A0A7Y7WEG5</accession>
<dbReference type="GO" id="GO:0030638">
    <property type="term" value="P:polyketide metabolic process"/>
    <property type="evidence" value="ECO:0007669"/>
    <property type="project" value="InterPro"/>
</dbReference>
<dbReference type="Pfam" id="PF07366">
    <property type="entry name" value="SnoaL"/>
    <property type="match status" value="1"/>
</dbReference>
<dbReference type="EMBL" id="JACAPU010000016">
    <property type="protein sequence ID" value="NWB47905.1"/>
    <property type="molecule type" value="Genomic_DNA"/>
</dbReference>
<evidence type="ECO:0000313" key="1">
    <source>
        <dbReference type="EMBL" id="NWB47905.1"/>
    </source>
</evidence>
<name>A0A7Y7WEG5_9PSED</name>
<protein>
    <submittedName>
        <fullName evidence="1">Ester cyclase</fullName>
    </submittedName>
</protein>
<dbReference type="RefSeq" id="WP_177144513.1">
    <property type="nucleotide sequence ID" value="NZ_JACAPU010000016.1"/>
</dbReference>
<sequence length="47" mass="4772">MADFRAAFPDLSFAGAADLIAEGNYVVGQWVGGGTHTGPAFLVFIGG</sequence>
<comment type="caution">
    <text evidence="1">The sequence shown here is derived from an EMBL/GenBank/DDBJ whole genome shotgun (WGS) entry which is preliminary data.</text>
</comment>
<dbReference type="Proteomes" id="UP000582981">
    <property type="component" value="Unassembled WGS sequence"/>
</dbReference>
<proteinExistence type="predicted"/>